<dbReference type="Proteomes" id="UP000076738">
    <property type="component" value="Unassembled WGS sequence"/>
</dbReference>
<gene>
    <name evidence="2" type="ORF">CALVIDRAFT_409699</name>
</gene>
<feature type="region of interest" description="Disordered" evidence="1">
    <location>
        <begin position="1"/>
        <end position="24"/>
    </location>
</feature>
<proteinExistence type="predicted"/>
<accession>A0A167G8D9</accession>
<reference evidence="2 3" key="1">
    <citation type="journal article" date="2016" name="Mol. Biol. Evol.">
        <title>Comparative Genomics of Early-Diverging Mushroom-Forming Fungi Provides Insights into the Origins of Lignocellulose Decay Capabilities.</title>
        <authorList>
            <person name="Nagy L.G."/>
            <person name="Riley R."/>
            <person name="Tritt A."/>
            <person name="Adam C."/>
            <person name="Daum C."/>
            <person name="Floudas D."/>
            <person name="Sun H."/>
            <person name="Yadav J.S."/>
            <person name="Pangilinan J."/>
            <person name="Larsson K.H."/>
            <person name="Matsuura K."/>
            <person name="Barry K."/>
            <person name="Labutti K."/>
            <person name="Kuo R."/>
            <person name="Ohm R.A."/>
            <person name="Bhattacharya S.S."/>
            <person name="Shirouzu T."/>
            <person name="Yoshinaga Y."/>
            <person name="Martin F.M."/>
            <person name="Grigoriev I.V."/>
            <person name="Hibbett D.S."/>
        </authorList>
    </citation>
    <scope>NUCLEOTIDE SEQUENCE [LARGE SCALE GENOMIC DNA]</scope>
    <source>
        <strain evidence="2 3">TUFC12733</strain>
    </source>
</reference>
<evidence type="ECO:0000256" key="1">
    <source>
        <dbReference type="SAM" id="MobiDB-lite"/>
    </source>
</evidence>
<dbReference type="EMBL" id="KV417346">
    <property type="protein sequence ID" value="KZO90289.1"/>
    <property type="molecule type" value="Genomic_DNA"/>
</dbReference>
<feature type="region of interest" description="Disordered" evidence="1">
    <location>
        <begin position="39"/>
        <end position="76"/>
    </location>
</feature>
<name>A0A167G8D9_CALVF</name>
<evidence type="ECO:0000313" key="3">
    <source>
        <dbReference type="Proteomes" id="UP000076738"/>
    </source>
</evidence>
<evidence type="ECO:0000313" key="2">
    <source>
        <dbReference type="EMBL" id="KZO90289.1"/>
    </source>
</evidence>
<feature type="compositionally biased region" description="Polar residues" evidence="1">
    <location>
        <begin position="7"/>
        <end position="22"/>
    </location>
</feature>
<organism evidence="2 3">
    <name type="scientific">Calocera viscosa (strain TUFC12733)</name>
    <dbReference type="NCBI Taxonomy" id="1330018"/>
    <lineage>
        <taxon>Eukaryota</taxon>
        <taxon>Fungi</taxon>
        <taxon>Dikarya</taxon>
        <taxon>Basidiomycota</taxon>
        <taxon>Agaricomycotina</taxon>
        <taxon>Dacrymycetes</taxon>
        <taxon>Dacrymycetales</taxon>
        <taxon>Dacrymycetaceae</taxon>
        <taxon>Calocera</taxon>
    </lineage>
</organism>
<sequence>MCGQLQHGDTSGLGSASDQTGVTRARVGMNVGTMLKAAPNVTPRKFHSSAQGRRFPSVGRDASALPRDASRFPPTVTPCLKHSRMLTDVVHSRITR</sequence>
<dbReference type="AlphaFoldDB" id="A0A167G8D9"/>
<keyword evidence="3" id="KW-1185">Reference proteome</keyword>
<protein>
    <submittedName>
        <fullName evidence="2">Uncharacterized protein</fullName>
    </submittedName>
</protein>